<dbReference type="InterPro" id="IPR036533">
    <property type="entry name" value="BAG_dom_sf"/>
</dbReference>
<evidence type="ECO:0000256" key="1">
    <source>
        <dbReference type="SAM" id="MobiDB-lite"/>
    </source>
</evidence>
<keyword evidence="2" id="KW-0812">Transmembrane</keyword>
<keyword evidence="2" id="KW-1133">Transmembrane helix</keyword>
<keyword evidence="4" id="KW-1185">Reference proteome</keyword>
<dbReference type="RefSeq" id="XP_021884800.1">
    <property type="nucleotide sequence ID" value="XM_022023073.1"/>
</dbReference>
<dbReference type="InParanoid" id="A0A1Y2H019"/>
<dbReference type="OrthoDB" id="2433856at2759"/>
<dbReference type="AlphaFoldDB" id="A0A1Y2H019"/>
<evidence type="ECO:0008006" key="5">
    <source>
        <dbReference type="Google" id="ProtNLM"/>
    </source>
</evidence>
<proteinExistence type="predicted"/>
<name>A0A1Y2H019_9FUNG</name>
<dbReference type="GeneID" id="33564917"/>
<sequence>MVSDSTKKTLILSVSAIIGLTTISTLAYLLIQDDRRAKHLRKVKLLQKTLAHKLHKIETSVQELVDEDIRLAQVRTRTLRTHPIFPGDPHVKLPALGLINPQDKIDFGQEIEETQEELIRERTQGYSEDTAKVRQGYKRLDYLIASINERFLKLLESLDAISPRELTDLGDGFGGLPTSDGPEIQGCEKIRKRKRAVIENIQHWMTQMDKIAATFKDRLVAVEDFEKKAAEEAAEEEKETKKKNEDKGVNGHNHVVEHTAESNVVKEGLSFAEVASHNIPEPEILKPTEDLEKMKEGVTFADVVSHDVTQYEHSDASSTITTTTTTTTTTKATSININSSSSISNDGSEKTHEHGHLEKVTEDISFADVVAHHIPEEHKEKEVEEKKEEEILEPTEDLEMMKSGVTFADIVSHHVEKEEENIAENEVLEQTEDLEKMKSGLTFADVVAENLEETEKENASATAQ</sequence>
<accession>A0A1Y2H019</accession>
<reference evidence="3 4" key="1">
    <citation type="submission" date="2016-07" db="EMBL/GenBank/DDBJ databases">
        <title>Pervasive Adenine N6-methylation of Active Genes in Fungi.</title>
        <authorList>
            <consortium name="DOE Joint Genome Institute"/>
            <person name="Mondo S.J."/>
            <person name="Dannebaum R.O."/>
            <person name="Kuo R.C."/>
            <person name="Labutti K."/>
            <person name="Haridas S."/>
            <person name="Kuo A."/>
            <person name="Salamov A."/>
            <person name="Ahrendt S.R."/>
            <person name="Lipzen A."/>
            <person name="Sullivan W."/>
            <person name="Andreopoulos W.B."/>
            <person name="Clum A."/>
            <person name="Lindquist E."/>
            <person name="Daum C."/>
            <person name="Ramamoorthy G.K."/>
            <person name="Gryganskyi A."/>
            <person name="Culley D."/>
            <person name="Magnuson J.K."/>
            <person name="James T.Y."/>
            <person name="O'Malley M.A."/>
            <person name="Stajich J.E."/>
            <person name="Spatafora J.W."/>
            <person name="Visel A."/>
            <person name="Grigoriev I.V."/>
        </authorList>
    </citation>
    <scope>NUCLEOTIDE SEQUENCE [LARGE SCALE GENOMIC DNA]</scope>
    <source>
        <strain evidence="3 4">NRRL 3116</strain>
    </source>
</reference>
<evidence type="ECO:0000313" key="3">
    <source>
        <dbReference type="EMBL" id="ORZ27053.1"/>
    </source>
</evidence>
<feature type="transmembrane region" description="Helical" evidence="2">
    <location>
        <begin position="12"/>
        <end position="31"/>
    </location>
</feature>
<dbReference type="SUPFAM" id="SSF63491">
    <property type="entry name" value="BAG domain"/>
    <property type="match status" value="1"/>
</dbReference>
<dbReference type="EMBL" id="MCFF01000005">
    <property type="protein sequence ID" value="ORZ27053.1"/>
    <property type="molecule type" value="Genomic_DNA"/>
</dbReference>
<organism evidence="3 4">
    <name type="scientific">Lobosporangium transversale</name>
    <dbReference type="NCBI Taxonomy" id="64571"/>
    <lineage>
        <taxon>Eukaryota</taxon>
        <taxon>Fungi</taxon>
        <taxon>Fungi incertae sedis</taxon>
        <taxon>Mucoromycota</taxon>
        <taxon>Mortierellomycotina</taxon>
        <taxon>Mortierellomycetes</taxon>
        <taxon>Mortierellales</taxon>
        <taxon>Mortierellaceae</taxon>
        <taxon>Lobosporangium</taxon>
    </lineage>
</organism>
<evidence type="ECO:0000256" key="2">
    <source>
        <dbReference type="SAM" id="Phobius"/>
    </source>
</evidence>
<evidence type="ECO:0000313" key="4">
    <source>
        <dbReference type="Proteomes" id="UP000193648"/>
    </source>
</evidence>
<dbReference type="GO" id="GO:0051087">
    <property type="term" value="F:protein-folding chaperone binding"/>
    <property type="evidence" value="ECO:0007669"/>
    <property type="project" value="InterPro"/>
</dbReference>
<feature type="compositionally biased region" description="Basic and acidic residues" evidence="1">
    <location>
        <begin position="238"/>
        <end position="252"/>
    </location>
</feature>
<gene>
    <name evidence="3" type="ORF">BCR41DRAFT_347322</name>
</gene>
<dbReference type="Proteomes" id="UP000193648">
    <property type="component" value="Unassembled WGS sequence"/>
</dbReference>
<keyword evidence="2" id="KW-0472">Membrane</keyword>
<feature type="region of interest" description="Disordered" evidence="1">
    <location>
        <begin position="231"/>
        <end position="252"/>
    </location>
</feature>
<protein>
    <recommendedName>
        <fullName evidence="5">BAG domain-containing protein</fullName>
    </recommendedName>
</protein>
<comment type="caution">
    <text evidence="3">The sequence shown here is derived from an EMBL/GenBank/DDBJ whole genome shotgun (WGS) entry which is preliminary data.</text>
</comment>
<dbReference type="Gene3D" id="1.20.58.120">
    <property type="entry name" value="BAG domain"/>
    <property type="match status" value="1"/>
</dbReference>